<protein>
    <submittedName>
        <fullName evidence="1">Uncharacterized protein</fullName>
    </submittedName>
</protein>
<accession>A0A8J7QFP3</accession>
<gene>
    <name evidence="1" type="ORF">J3U88_32540</name>
</gene>
<comment type="caution">
    <text evidence="1">The sequence shown here is derived from an EMBL/GenBank/DDBJ whole genome shotgun (WGS) entry which is preliminary data.</text>
</comment>
<evidence type="ECO:0000313" key="1">
    <source>
        <dbReference type="EMBL" id="MBO1323239.1"/>
    </source>
</evidence>
<sequence>MDDLLYDVYKAYRAGLLGWAKAEAPQKEPRFPELLQQALEARIPEDLRQVVRAMWDTNKAGLEAARHGELEEAAELFQQSRDTIEAPETKREIALLGLSSLEAAQAYLDYRHRDFQGAQNRVFAAMDADLELERQYGYRVLQLHRIQAAHNFMRVHLRSKRPAEAMRLGGAIVGYLEGRRRDLPVHHTWNRNNLTFTNTLLSNMIAQVAKEAALALFDLENHEGWVPFYEGLQQNPELIDDAQVVHPKVFDWVKVRQARAQGDQTGYLKALIQFLTHTPQGISAIWYATLIDFMNDCATQPGEMAAQITKVLNADAKKWPNLHPYLKKRLDHPVEAHEFAGAQTPGVGAY</sequence>
<organism evidence="1 2">
    <name type="scientific">Acanthopleuribacter pedis</name>
    <dbReference type="NCBI Taxonomy" id="442870"/>
    <lineage>
        <taxon>Bacteria</taxon>
        <taxon>Pseudomonadati</taxon>
        <taxon>Acidobacteriota</taxon>
        <taxon>Holophagae</taxon>
        <taxon>Acanthopleuribacterales</taxon>
        <taxon>Acanthopleuribacteraceae</taxon>
        <taxon>Acanthopleuribacter</taxon>
    </lineage>
</organism>
<dbReference type="AlphaFoldDB" id="A0A8J7QFP3"/>
<proteinExistence type="predicted"/>
<dbReference type="EMBL" id="JAFREP010000054">
    <property type="protein sequence ID" value="MBO1323239.1"/>
    <property type="molecule type" value="Genomic_DNA"/>
</dbReference>
<evidence type="ECO:0000313" key="2">
    <source>
        <dbReference type="Proteomes" id="UP000664417"/>
    </source>
</evidence>
<keyword evidence="2" id="KW-1185">Reference proteome</keyword>
<dbReference type="Proteomes" id="UP000664417">
    <property type="component" value="Unassembled WGS sequence"/>
</dbReference>
<reference evidence="1" key="1">
    <citation type="submission" date="2021-03" db="EMBL/GenBank/DDBJ databases">
        <authorList>
            <person name="Wang G."/>
        </authorList>
    </citation>
    <scope>NUCLEOTIDE SEQUENCE</scope>
    <source>
        <strain evidence="1">KCTC 12899</strain>
    </source>
</reference>
<name>A0A8J7QFP3_9BACT</name>
<dbReference type="RefSeq" id="WP_207863300.1">
    <property type="nucleotide sequence ID" value="NZ_JAFREP010000054.1"/>
</dbReference>